<dbReference type="EMBL" id="LSDC01000076">
    <property type="protein sequence ID" value="KXB59368.1"/>
    <property type="molecule type" value="Genomic_DNA"/>
</dbReference>
<reference evidence="2" key="1">
    <citation type="submission" date="2016-01" db="EMBL/GenBank/DDBJ databases">
        <authorList>
            <person name="Mitreva M."/>
            <person name="Pepin K.H."/>
            <person name="Mihindukulasuriya K.A."/>
            <person name="Fulton R."/>
            <person name="Fronick C."/>
            <person name="O'Laughlin M."/>
            <person name="Miner T."/>
            <person name="Herter B."/>
            <person name="Rosa B.A."/>
            <person name="Cordes M."/>
            <person name="Tomlinson C."/>
            <person name="Wollam A."/>
            <person name="Palsikar V.B."/>
            <person name="Mardis E.R."/>
            <person name="Wilson R.K."/>
        </authorList>
    </citation>
    <scope>NUCLEOTIDE SEQUENCE [LARGE SCALE GENOMIC DNA]</scope>
    <source>
        <strain evidence="2">DNF01167</strain>
    </source>
</reference>
<dbReference type="PATRIC" id="fig|1379.3.peg.1166"/>
<dbReference type="OrthoDB" id="396512at2"/>
<name>A0A133ZV98_9BACL</name>
<proteinExistence type="predicted"/>
<protein>
    <submittedName>
        <fullName evidence="1">Uncharacterized protein</fullName>
    </submittedName>
</protein>
<comment type="caution">
    <text evidence="1">The sequence shown here is derived from an EMBL/GenBank/DDBJ whole genome shotgun (WGS) entry which is preliminary data.</text>
</comment>
<dbReference type="AlphaFoldDB" id="A0A133ZV98"/>
<evidence type="ECO:0000313" key="2">
    <source>
        <dbReference type="Proteomes" id="UP000070355"/>
    </source>
</evidence>
<dbReference type="RefSeq" id="WP_060914315.1">
    <property type="nucleotide sequence ID" value="NZ_JAGZGJ010000004.1"/>
</dbReference>
<dbReference type="Proteomes" id="UP000070355">
    <property type="component" value="Unassembled WGS sequence"/>
</dbReference>
<gene>
    <name evidence="1" type="ORF">HMPREF3186_01186</name>
</gene>
<accession>A0A133ZV98</accession>
<sequence>MFPVGKNIEDTRTNYKLYLESYNSTYIHKDFYVYRIRKGSLNDEMNEKLLVDILEALLERIAVLSLIGIDISEEKVNLIDRLQIRCLQAKEAGLEDTEIYRRCTEILYLIAR</sequence>
<organism evidence="1 2">
    <name type="scientific">Gemella haemolysans</name>
    <dbReference type="NCBI Taxonomy" id="1379"/>
    <lineage>
        <taxon>Bacteria</taxon>
        <taxon>Bacillati</taxon>
        <taxon>Bacillota</taxon>
        <taxon>Bacilli</taxon>
        <taxon>Bacillales</taxon>
        <taxon>Gemellaceae</taxon>
        <taxon>Gemella</taxon>
    </lineage>
</organism>
<dbReference type="STRING" id="1379.HMPREF3186_01186"/>
<evidence type="ECO:0000313" key="1">
    <source>
        <dbReference type="EMBL" id="KXB59368.1"/>
    </source>
</evidence>